<dbReference type="GO" id="GO:0005737">
    <property type="term" value="C:cytoplasm"/>
    <property type="evidence" value="ECO:0007669"/>
    <property type="project" value="UniProtKB-SubCell"/>
</dbReference>
<name>A0A8T2SJ87_CERRI</name>
<dbReference type="PANTHER" id="PTHR33059:SF4">
    <property type="entry name" value="FCS-LIKE ZINC FINGER 5"/>
    <property type="match status" value="1"/>
</dbReference>
<proteinExistence type="inferred from homology"/>
<dbReference type="EMBL" id="CM035425">
    <property type="protein sequence ID" value="KAH7331963.1"/>
    <property type="molecule type" value="Genomic_DNA"/>
</dbReference>
<dbReference type="AlphaFoldDB" id="A0A8T2SJ87"/>
<evidence type="ECO:0000256" key="4">
    <source>
        <dbReference type="ARBA" id="ARBA00022723"/>
    </source>
</evidence>
<evidence type="ECO:0000313" key="9">
    <source>
        <dbReference type="Proteomes" id="UP000825935"/>
    </source>
</evidence>
<reference evidence="8" key="1">
    <citation type="submission" date="2021-08" db="EMBL/GenBank/DDBJ databases">
        <title>WGS assembly of Ceratopteris richardii.</title>
        <authorList>
            <person name="Marchant D.B."/>
            <person name="Chen G."/>
            <person name="Jenkins J."/>
            <person name="Shu S."/>
            <person name="Leebens-Mack J."/>
            <person name="Grimwood J."/>
            <person name="Schmutz J."/>
            <person name="Soltis P."/>
            <person name="Soltis D."/>
            <person name="Chen Z.-H."/>
        </authorList>
    </citation>
    <scope>NUCLEOTIDE SEQUENCE</scope>
    <source>
        <strain evidence="8">Whitten #5841</strain>
        <tissue evidence="8">Leaf</tissue>
    </source>
</reference>
<dbReference type="PANTHER" id="PTHR33059">
    <property type="entry name" value="FCS-LIKE ZINC FINGER 5"/>
    <property type="match status" value="1"/>
</dbReference>
<feature type="compositionally biased region" description="Low complexity" evidence="6">
    <location>
        <begin position="216"/>
        <end position="229"/>
    </location>
</feature>
<organism evidence="8 9">
    <name type="scientific">Ceratopteris richardii</name>
    <name type="common">Triangle waterfern</name>
    <dbReference type="NCBI Taxonomy" id="49495"/>
    <lineage>
        <taxon>Eukaryota</taxon>
        <taxon>Viridiplantae</taxon>
        <taxon>Streptophyta</taxon>
        <taxon>Embryophyta</taxon>
        <taxon>Tracheophyta</taxon>
        <taxon>Polypodiopsida</taxon>
        <taxon>Polypodiidae</taxon>
        <taxon>Polypodiales</taxon>
        <taxon>Pteridineae</taxon>
        <taxon>Pteridaceae</taxon>
        <taxon>Parkerioideae</taxon>
        <taxon>Ceratopteris</taxon>
    </lineage>
</organism>
<feature type="region of interest" description="Disordered" evidence="6">
    <location>
        <begin position="210"/>
        <end position="229"/>
    </location>
</feature>
<evidence type="ECO:0000256" key="5">
    <source>
        <dbReference type="PROSITE-ProRule" id="PRU01131"/>
    </source>
</evidence>
<comment type="subcellular location">
    <subcellularLocation>
        <location evidence="1">Cytoplasm</location>
    </subcellularLocation>
</comment>
<feature type="domain" description="FLZ-type" evidence="7">
    <location>
        <begin position="162"/>
        <end position="206"/>
    </location>
</feature>
<feature type="zinc finger region" description="FLZ-type" evidence="5">
    <location>
        <begin position="162"/>
        <end position="206"/>
    </location>
</feature>
<evidence type="ECO:0000259" key="7">
    <source>
        <dbReference type="PROSITE" id="PS51795"/>
    </source>
</evidence>
<dbReference type="Proteomes" id="UP000825935">
    <property type="component" value="Chromosome 20"/>
</dbReference>
<evidence type="ECO:0000313" key="8">
    <source>
        <dbReference type="EMBL" id="KAH7331963.1"/>
    </source>
</evidence>
<dbReference type="PROSITE" id="PS51795">
    <property type="entry name" value="ZF_FLZ"/>
    <property type="match status" value="1"/>
</dbReference>
<dbReference type="OrthoDB" id="1927223at2759"/>
<keyword evidence="4" id="KW-0479">Metal-binding</keyword>
<dbReference type="Pfam" id="PF04570">
    <property type="entry name" value="zf-FLZ"/>
    <property type="match status" value="1"/>
</dbReference>
<dbReference type="GO" id="GO:0046872">
    <property type="term" value="F:metal ion binding"/>
    <property type="evidence" value="ECO:0007669"/>
    <property type="project" value="UniProtKB-KW"/>
</dbReference>
<evidence type="ECO:0000256" key="3">
    <source>
        <dbReference type="ARBA" id="ARBA00022490"/>
    </source>
</evidence>
<comment type="caution">
    <text evidence="8">The sequence shown here is derived from an EMBL/GenBank/DDBJ whole genome shotgun (WGS) entry which is preliminary data.</text>
</comment>
<sequence>MLGKRFRRTTSMSHIGLAHIATTEPLEQGRDYVHPNPPQSLLPNVEAELDSECSDVDVDIDMEAESTELAASVPNMSAWDDDTLIGDVECEVEAHAEEFFYGNSTLRGRPPPKPINGWIPWLEEYPTGYPLMQFPAREWMPTSLQGGSNVNAELEQQIIPVDFLHICFSCRRRLRPEKDIFMYRGDAAFCSEECRHRQICNDERKSSITSNRNRLATASSSSSGTAVAA</sequence>
<dbReference type="InterPro" id="IPR007650">
    <property type="entry name" value="Zf-FLZ_dom"/>
</dbReference>
<comment type="similarity">
    <text evidence="2">Belongs to the FLZ family.</text>
</comment>
<keyword evidence="9" id="KW-1185">Reference proteome</keyword>
<evidence type="ECO:0000256" key="1">
    <source>
        <dbReference type="ARBA" id="ARBA00004496"/>
    </source>
</evidence>
<gene>
    <name evidence="8" type="ORF">KP509_20G060700</name>
</gene>
<evidence type="ECO:0000256" key="6">
    <source>
        <dbReference type="SAM" id="MobiDB-lite"/>
    </source>
</evidence>
<keyword evidence="3" id="KW-0963">Cytoplasm</keyword>
<evidence type="ECO:0000256" key="2">
    <source>
        <dbReference type="ARBA" id="ARBA00009374"/>
    </source>
</evidence>
<protein>
    <recommendedName>
        <fullName evidence="7">FLZ-type domain-containing protein</fullName>
    </recommendedName>
</protein>
<accession>A0A8T2SJ87</accession>